<proteinExistence type="predicted"/>
<gene>
    <name evidence="1" type="ORF">JOC77_000739</name>
</gene>
<sequence>MGNYEFKSLTCLDEKSLSDLLIESRSEGFVDRLLTDYQQGITHSTNVVKSCLAYIKTIR</sequence>
<dbReference type="Proteomes" id="UP000823486">
    <property type="component" value="Unassembled WGS sequence"/>
</dbReference>
<evidence type="ECO:0000313" key="1">
    <source>
        <dbReference type="EMBL" id="MBM7691334.1"/>
    </source>
</evidence>
<dbReference type="RefSeq" id="WP_204538682.1">
    <property type="nucleotide sequence ID" value="NZ_JAFBFI010000002.1"/>
</dbReference>
<evidence type="ECO:0000313" key="2">
    <source>
        <dbReference type="Proteomes" id="UP000823486"/>
    </source>
</evidence>
<comment type="caution">
    <text evidence="1">The sequence shown here is derived from an EMBL/GenBank/DDBJ whole genome shotgun (WGS) entry which is preliminary data.</text>
</comment>
<reference evidence="1 2" key="1">
    <citation type="submission" date="2021-01" db="EMBL/GenBank/DDBJ databases">
        <title>Genomic Encyclopedia of Type Strains, Phase IV (KMG-IV): sequencing the most valuable type-strain genomes for metagenomic binning, comparative biology and taxonomic classification.</title>
        <authorList>
            <person name="Goeker M."/>
        </authorList>
    </citation>
    <scope>NUCLEOTIDE SEQUENCE [LARGE SCALE GENOMIC DNA]</scope>
    <source>
        <strain evidence="1 2">DSM 105482</strain>
    </source>
</reference>
<dbReference type="EMBL" id="JAFBFI010000002">
    <property type="protein sequence ID" value="MBM7691334.1"/>
    <property type="molecule type" value="Genomic_DNA"/>
</dbReference>
<keyword evidence="2" id="KW-1185">Reference proteome</keyword>
<name>A0ABS2QET0_9BACI</name>
<accession>A0ABS2QET0</accession>
<organism evidence="1 2">
    <name type="scientific">Peribacillus deserti</name>
    <dbReference type="NCBI Taxonomy" id="673318"/>
    <lineage>
        <taxon>Bacteria</taxon>
        <taxon>Bacillati</taxon>
        <taxon>Bacillota</taxon>
        <taxon>Bacilli</taxon>
        <taxon>Bacillales</taxon>
        <taxon>Bacillaceae</taxon>
        <taxon>Peribacillus</taxon>
    </lineage>
</organism>
<protein>
    <submittedName>
        <fullName evidence="1">Uncharacterized protein</fullName>
    </submittedName>
</protein>